<dbReference type="RefSeq" id="WP_206558523.1">
    <property type="nucleotide sequence ID" value="NZ_JAFKCZ010000001.1"/>
</dbReference>
<dbReference type="Proteomes" id="UP000664303">
    <property type="component" value="Unassembled WGS sequence"/>
</dbReference>
<accession>A0A939DBF8</accession>
<evidence type="ECO:0000256" key="1">
    <source>
        <dbReference type="SAM" id="SignalP"/>
    </source>
</evidence>
<proteinExistence type="predicted"/>
<evidence type="ECO:0000313" key="2">
    <source>
        <dbReference type="EMBL" id="MBN7795080.1"/>
    </source>
</evidence>
<dbReference type="NCBIfam" id="TIGR01451">
    <property type="entry name" value="B_ant_repeat"/>
    <property type="match status" value="1"/>
</dbReference>
<keyword evidence="1" id="KW-0732">Signal</keyword>
<feature type="signal peptide" evidence="1">
    <location>
        <begin position="1"/>
        <end position="23"/>
    </location>
</feature>
<feature type="chain" id="PRO_5036771028" evidence="1">
    <location>
        <begin position="24"/>
        <end position="408"/>
    </location>
</feature>
<gene>
    <name evidence="2" type="ORF">JYP50_00660</name>
</gene>
<comment type="caution">
    <text evidence="2">The sequence shown here is derived from an EMBL/GenBank/DDBJ whole genome shotgun (WGS) entry which is preliminary data.</text>
</comment>
<dbReference type="Gene3D" id="2.60.40.740">
    <property type="match status" value="1"/>
</dbReference>
<organism evidence="2 3">
    <name type="scientific">Parahaliea mediterranea</name>
    <dbReference type="NCBI Taxonomy" id="651086"/>
    <lineage>
        <taxon>Bacteria</taxon>
        <taxon>Pseudomonadati</taxon>
        <taxon>Pseudomonadota</taxon>
        <taxon>Gammaproteobacteria</taxon>
        <taxon>Cellvibrionales</taxon>
        <taxon>Halieaceae</taxon>
        <taxon>Parahaliea</taxon>
    </lineage>
</organism>
<sequence length="408" mass="41189">MRRTLRYLTTSLALGCLAGTANAVVIDTFETDQPAISRTAPADTGTRVDHWISGSGILGGERELTLTLHPTIADGTTSSADVSGGAYNYNKDSTAGTFSYAFVVWDGADGTGTVDTSGLGGVDLTEGGRHDAIAISVNASDNPATVYIVADSSFGYSSRAALNLPGGISSPQTFIVPFSAFSVLGFNGPATFNSIGALQLQIYSPPSQNLAIGRVETTSTLSASKRGNLLVDTHGNSVANPGDVLRYTVQVANTMGSGQVNNVVFRDTLDSNTNLVAGSVTTTQGAVLSGNNPGDTVVEIDFGALPGGTTATVNFDAAIDASTPASVTQIVNQGLVSADGLTNLLTDDPDTAAAIDATVVAVLPAPAPPPPPTPGPGTSARAIPVTGPAGLALTVLALLIAGARSRLL</sequence>
<dbReference type="EMBL" id="JAFKCZ010000001">
    <property type="protein sequence ID" value="MBN7795080.1"/>
    <property type="molecule type" value="Genomic_DNA"/>
</dbReference>
<dbReference type="AlphaFoldDB" id="A0A939DBF8"/>
<evidence type="ECO:0000313" key="3">
    <source>
        <dbReference type="Proteomes" id="UP000664303"/>
    </source>
</evidence>
<reference evidence="2" key="1">
    <citation type="submission" date="2021-02" db="EMBL/GenBank/DDBJ databases">
        <title>PHA producing bacteria isolated from coastal sediment in Guangdong, Shenzhen.</title>
        <authorList>
            <person name="Zheng W."/>
            <person name="Yu S."/>
            <person name="Huang Y."/>
        </authorList>
    </citation>
    <scope>NUCLEOTIDE SEQUENCE</scope>
    <source>
        <strain evidence="2">TN14-10</strain>
    </source>
</reference>
<protein>
    <submittedName>
        <fullName evidence="2">DUF11 domain-containing protein</fullName>
    </submittedName>
</protein>
<keyword evidence="3" id="KW-1185">Reference proteome</keyword>
<dbReference type="InterPro" id="IPR047589">
    <property type="entry name" value="DUF11_rpt"/>
</dbReference>
<name>A0A939DBF8_9GAMM</name>